<dbReference type="InterPro" id="IPR012255">
    <property type="entry name" value="ETF_b"/>
</dbReference>
<dbReference type="EMBL" id="MZGX01000005">
    <property type="protein sequence ID" value="OPX45230.1"/>
    <property type="molecule type" value="Genomic_DNA"/>
</dbReference>
<dbReference type="CDD" id="cd01714">
    <property type="entry name" value="ETF_beta"/>
    <property type="match status" value="1"/>
</dbReference>
<reference evidence="3 4" key="1">
    <citation type="submission" date="2017-03" db="EMBL/GenBank/DDBJ databases">
        <title>Genome sequence of Clostridium hungatei DSM 14427.</title>
        <authorList>
            <person name="Poehlein A."/>
            <person name="Daniel R."/>
        </authorList>
    </citation>
    <scope>NUCLEOTIDE SEQUENCE [LARGE SCALE GENOMIC DNA]</scope>
    <source>
        <strain evidence="3 4">DSM 14427</strain>
    </source>
</reference>
<organism evidence="3 4">
    <name type="scientific">Ruminiclostridium hungatei</name>
    <name type="common">Clostridium hungatei</name>
    <dbReference type="NCBI Taxonomy" id="48256"/>
    <lineage>
        <taxon>Bacteria</taxon>
        <taxon>Bacillati</taxon>
        <taxon>Bacillota</taxon>
        <taxon>Clostridia</taxon>
        <taxon>Eubacteriales</taxon>
        <taxon>Oscillospiraceae</taxon>
        <taxon>Ruminiclostridium</taxon>
    </lineage>
</organism>
<evidence type="ECO:0000313" key="4">
    <source>
        <dbReference type="Proteomes" id="UP000191554"/>
    </source>
</evidence>
<protein>
    <recommendedName>
        <fullName evidence="1">Electron transfer flavoprotein small subunit</fullName>
    </recommendedName>
</protein>
<dbReference type="Gene3D" id="3.40.50.620">
    <property type="entry name" value="HUPs"/>
    <property type="match status" value="1"/>
</dbReference>
<dbReference type="InterPro" id="IPR014730">
    <property type="entry name" value="ETF_a/b_N"/>
</dbReference>
<dbReference type="Pfam" id="PF01012">
    <property type="entry name" value="ETF"/>
    <property type="match status" value="1"/>
</dbReference>
<evidence type="ECO:0000256" key="1">
    <source>
        <dbReference type="ARBA" id="ARBA00042002"/>
    </source>
</evidence>
<evidence type="ECO:0000313" key="3">
    <source>
        <dbReference type="EMBL" id="OPX45230.1"/>
    </source>
</evidence>
<dbReference type="InterPro" id="IPR014729">
    <property type="entry name" value="Rossmann-like_a/b/a_fold"/>
</dbReference>
<dbReference type="AlphaFoldDB" id="A0A1V4SMZ0"/>
<dbReference type="OrthoDB" id="9804960at2"/>
<evidence type="ECO:0000259" key="2">
    <source>
        <dbReference type="SMART" id="SM00893"/>
    </source>
</evidence>
<dbReference type="PIRSF" id="PIRSF000090">
    <property type="entry name" value="Beta-ETF"/>
    <property type="match status" value="1"/>
</dbReference>
<accession>A0A1V4SMZ0</accession>
<dbReference type="SUPFAM" id="SSF52402">
    <property type="entry name" value="Adenine nucleotide alpha hydrolases-like"/>
    <property type="match status" value="1"/>
</dbReference>
<dbReference type="STRING" id="48256.CLHUN_11170"/>
<name>A0A1V4SMZ0_RUMHU</name>
<proteinExistence type="predicted"/>
<keyword evidence="4" id="KW-1185">Reference proteome</keyword>
<dbReference type="PANTHER" id="PTHR21294">
    <property type="entry name" value="ELECTRON TRANSFER FLAVOPROTEIN BETA-SUBUNIT"/>
    <property type="match status" value="1"/>
</dbReference>
<dbReference type="RefSeq" id="WP_117387023.1">
    <property type="nucleotide sequence ID" value="NZ_MZGX01000005.1"/>
</dbReference>
<gene>
    <name evidence="3" type="primary">acrB_1</name>
    <name evidence="3" type="ORF">CLHUN_11170</name>
</gene>
<dbReference type="SMART" id="SM00893">
    <property type="entry name" value="ETF"/>
    <property type="match status" value="1"/>
</dbReference>
<dbReference type="PANTHER" id="PTHR21294:SF17">
    <property type="entry name" value="PROTEIN FIXA"/>
    <property type="match status" value="1"/>
</dbReference>
<comment type="caution">
    <text evidence="3">The sequence shown here is derived from an EMBL/GenBank/DDBJ whole genome shotgun (WGS) entry which is preliminary data.</text>
</comment>
<sequence length="259" mass="28094">MRTIVCIKQVPETNEVKIDSENNSLIREKSNMAINPVDMYALEEAIQLSRVSGGSSTAMSMGIPEVSELLRNAIGLGIDEAVLLSDIAFAGADTLATAYALSMGIKKLGDYDLIICGRNSADGDTGQVGPSLAEKLGIPHITCVNRIIETESDYIRCSRLSENGYEIVEMSLPGLITVVKGINEPRLPSLARMMKARKADIPILTARDIDADIKLCGFTGSPTKVVSTHIPLKETNIEMFTGSEEEQAQLLIERLNRLL</sequence>
<dbReference type="Proteomes" id="UP000191554">
    <property type="component" value="Unassembled WGS sequence"/>
</dbReference>
<dbReference type="InterPro" id="IPR033948">
    <property type="entry name" value="ETF_beta_N"/>
</dbReference>
<dbReference type="GO" id="GO:0009055">
    <property type="term" value="F:electron transfer activity"/>
    <property type="evidence" value="ECO:0007669"/>
    <property type="project" value="InterPro"/>
</dbReference>
<feature type="domain" description="Electron transfer flavoprotein alpha/beta-subunit N-terminal" evidence="2">
    <location>
        <begin position="22"/>
        <end position="213"/>
    </location>
</feature>